<dbReference type="CDD" id="cd00606">
    <property type="entry name" value="fungal_RNase"/>
    <property type="match status" value="1"/>
</dbReference>
<keyword evidence="6" id="KW-1015">Disulfide bond</keyword>
<reference evidence="11" key="2">
    <citation type="submission" date="2020-10" db="EMBL/GenBank/DDBJ databases">
        <title>High-Quality Genome Resource of Clonostachys rosea strain S41 by Oxford Nanopore Long-Read Sequencing.</title>
        <authorList>
            <person name="Wang H."/>
        </authorList>
    </citation>
    <scope>NUCLEOTIDE SEQUENCE</scope>
    <source>
        <strain evidence="11">S41</strain>
    </source>
</reference>
<reference evidence="10" key="1">
    <citation type="submission" date="2015-01" db="EMBL/GenBank/DDBJ databases">
        <authorList>
            <person name="Durling Mikael"/>
        </authorList>
    </citation>
    <scope>NUCLEOTIDE SEQUENCE</scope>
</reference>
<evidence type="ECO:0000256" key="4">
    <source>
        <dbReference type="ARBA" id="ARBA00022759"/>
    </source>
</evidence>
<feature type="signal peptide" evidence="9">
    <location>
        <begin position="1"/>
        <end position="17"/>
    </location>
</feature>
<evidence type="ECO:0000256" key="9">
    <source>
        <dbReference type="SAM" id="SignalP"/>
    </source>
</evidence>
<comment type="similarity">
    <text evidence="1">Belongs to the ribonuclease N1/T1 family.</text>
</comment>
<keyword evidence="5" id="KW-0378">Hydrolase</keyword>
<evidence type="ECO:0000256" key="2">
    <source>
        <dbReference type="ARBA" id="ARBA00012549"/>
    </source>
</evidence>
<feature type="chain" id="PRO_5044541076" description="ribonuclease T1" evidence="9">
    <location>
        <begin position="18"/>
        <end position="130"/>
    </location>
</feature>
<name>A0A0B7JI10_BIOOC</name>
<accession>A0A0B7JI10</accession>
<dbReference type="PANTHER" id="PTHR42104">
    <property type="entry name" value="EXTRACELLULAR GUANYL-SPECIFIC RIBONUCLEASE RNTA (AFU_ORTHOLOGUE AFUA_4G03230)"/>
    <property type="match status" value="1"/>
</dbReference>
<dbReference type="InterPro" id="IPR000026">
    <property type="entry name" value="N1-like"/>
</dbReference>
<dbReference type="GO" id="GO:0016787">
    <property type="term" value="F:hydrolase activity"/>
    <property type="evidence" value="ECO:0007669"/>
    <property type="project" value="UniProtKB-KW"/>
</dbReference>
<evidence type="ECO:0000256" key="3">
    <source>
        <dbReference type="ARBA" id="ARBA00022722"/>
    </source>
</evidence>
<dbReference type="Pfam" id="PF00545">
    <property type="entry name" value="Ribonuclease"/>
    <property type="match status" value="1"/>
</dbReference>
<keyword evidence="7" id="KW-0456">Lyase</keyword>
<dbReference type="PANTHER" id="PTHR42104:SF1">
    <property type="entry name" value="EXTRACELLULAR GUANYL-SPECIFIC RIBONUCLEASE RNTA (AFU_ORTHOLOGUE AFUA_4G03230)"/>
    <property type="match status" value="1"/>
</dbReference>
<proteinExistence type="inferred from homology"/>
<evidence type="ECO:0000313" key="11">
    <source>
        <dbReference type="EMBL" id="KAF9759196.1"/>
    </source>
</evidence>
<evidence type="ECO:0000256" key="1">
    <source>
        <dbReference type="ARBA" id="ARBA00009006"/>
    </source>
</evidence>
<organism evidence="10">
    <name type="scientific">Bionectria ochroleuca</name>
    <name type="common">Gliocladium roseum</name>
    <dbReference type="NCBI Taxonomy" id="29856"/>
    <lineage>
        <taxon>Eukaryota</taxon>
        <taxon>Fungi</taxon>
        <taxon>Dikarya</taxon>
        <taxon>Ascomycota</taxon>
        <taxon>Pezizomycotina</taxon>
        <taxon>Sordariomycetes</taxon>
        <taxon>Hypocreomycetidae</taxon>
        <taxon>Hypocreales</taxon>
        <taxon>Bionectriaceae</taxon>
        <taxon>Clonostachys</taxon>
    </lineage>
</organism>
<keyword evidence="3" id="KW-0540">Nuclease</keyword>
<evidence type="ECO:0000256" key="5">
    <source>
        <dbReference type="ARBA" id="ARBA00022801"/>
    </source>
</evidence>
<dbReference type="EC" id="4.6.1.24" evidence="2"/>
<dbReference type="EMBL" id="JADCTT010000001">
    <property type="protein sequence ID" value="KAF9759196.1"/>
    <property type="molecule type" value="Genomic_DNA"/>
</dbReference>
<evidence type="ECO:0000256" key="7">
    <source>
        <dbReference type="ARBA" id="ARBA00023239"/>
    </source>
</evidence>
<dbReference type="Gene3D" id="3.10.450.30">
    <property type="entry name" value="Microbial ribonucleases"/>
    <property type="match status" value="1"/>
</dbReference>
<dbReference type="EMBL" id="CDPU01000001">
    <property type="protein sequence ID" value="CEO44408.1"/>
    <property type="molecule type" value="Genomic_DNA"/>
</dbReference>
<keyword evidence="4" id="KW-0255">Endonuclease</keyword>
<dbReference type="GO" id="GO:0003723">
    <property type="term" value="F:RNA binding"/>
    <property type="evidence" value="ECO:0007669"/>
    <property type="project" value="InterPro"/>
</dbReference>
<dbReference type="Proteomes" id="UP000616885">
    <property type="component" value="Unassembled WGS sequence"/>
</dbReference>
<dbReference type="GO" id="GO:0046589">
    <property type="term" value="F:ribonuclease T1 activity"/>
    <property type="evidence" value="ECO:0007669"/>
    <property type="project" value="UniProtKB-EC"/>
</dbReference>
<evidence type="ECO:0000256" key="6">
    <source>
        <dbReference type="ARBA" id="ARBA00023157"/>
    </source>
</evidence>
<gene>
    <name evidence="10" type="ORF">BN869_000000463_1</name>
    <name evidence="11" type="ORF">IM811_000890</name>
</gene>
<sequence>MQFSLAALLSLAVAVSAAPHTRAGEAATCGNNDYSASQVSAAADAACQYYQDGTTAGSSSYPHRYNNYEGFEFKGLSGPFQEFPIKTSGVYTGGSPGADRVVITEDCQFAGAITHTGASGNNFVACDGTS</sequence>
<evidence type="ECO:0000256" key="8">
    <source>
        <dbReference type="ARBA" id="ARBA00034015"/>
    </source>
</evidence>
<dbReference type="SUPFAM" id="SSF53933">
    <property type="entry name" value="Microbial ribonucleases"/>
    <property type="match status" value="1"/>
</dbReference>
<evidence type="ECO:0000313" key="10">
    <source>
        <dbReference type="EMBL" id="CEO44408.1"/>
    </source>
</evidence>
<protein>
    <recommendedName>
        <fullName evidence="2">ribonuclease T1</fullName>
        <ecNumber evidence="2">4.6.1.24</ecNumber>
    </recommendedName>
</protein>
<comment type="catalytic activity">
    <reaction evidence="8">
        <text>[RNA] containing guanosine + H2O = an [RNA fragment]-3'-guanosine-3'-phosphate + a 5'-hydroxy-ribonucleotide-3'-[RNA fragment].</text>
        <dbReference type="EC" id="4.6.1.24"/>
    </reaction>
</comment>
<keyword evidence="9" id="KW-0732">Signal</keyword>
<dbReference type="AlphaFoldDB" id="A0A0B7JI10"/>
<dbReference type="InterPro" id="IPR016191">
    <property type="entry name" value="Ribonuclease/ribotoxin"/>
</dbReference>